<dbReference type="EMBL" id="SMRS01000009">
    <property type="protein sequence ID" value="KAA0873718.1"/>
    <property type="molecule type" value="Genomic_DNA"/>
</dbReference>
<reference evidence="4 5" key="1">
    <citation type="submission" date="2019-03" db="EMBL/GenBank/DDBJ databases">
        <title>Nitrincola sp. nov. isolated from an Indian soda lake.</title>
        <authorList>
            <person name="Joshi A."/>
            <person name="Thite S.V."/>
            <person name="Joseph N."/>
            <person name="Dhotre D."/>
            <person name="Moorthy M."/>
            <person name="Shouche Y.S."/>
        </authorList>
    </citation>
    <scope>NUCLEOTIDE SEQUENCE [LARGE SCALE GENOMIC DNA]</scope>
    <source>
        <strain evidence="4 5">MEB193</strain>
    </source>
</reference>
<dbReference type="Pfam" id="PF13192">
    <property type="entry name" value="Thioredoxin_3"/>
    <property type="match status" value="1"/>
</dbReference>
<dbReference type="PIRSF" id="PIRSF037031">
    <property type="entry name" value="Redox_disulphide_2"/>
    <property type="match status" value="1"/>
</dbReference>
<comment type="caution">
    <text evidence="4">The sequence shown here is derived from an EMBL/GenBank/DDBJ whole genome shotgun (WGS) entry which is preliminary data.</text>
</comment>
<gene>
    <name evidence="4" type="ORF">E1H14_11745</name>
</gene>
<keyword evidence="2" id="KW-0676">Redox-active center</keyword>
<evidence type="ECO:0000313" key="5">
    <source>
        <dbReference type="Proteomes" id="UP000325302"/>
    </source>
</evidence>
<organism evidence="4 5">
    <name type="scientific">Nitrincola tapanii</name>
    <dbReference type="NCBI Taxonomy" id="1708751"/>
    <lineage>
        <taxon>Bacteria</taxon>
        <taxon>Pseudomonadati</taxon>
        <taxon>Pseudomonadota</taxon>
        <taxon>Gammaproteobacteria</taxon>
        <taxon>Oceanospirillales</taxon>
        <taxon>Oceanospirillaceae</taxon>
        <taxon>Nitrincola</taxon>
    </lineage>
</organism>
<name>A0A5A9W0S4_9GAMM</name>
<feature type="active site" description="Nucleophile" evidence="1">
    <location>
        <position position="13"/>
    </location>
</feature>
<feature type="disulfide bond" description="Redox-active" evidence="2">
    <location>
        <begin position="10"/>
        <end position="13"/>
    </location>
</feature>
<dbReference type="Proteomes" id="UP000325302">
    <property type="component" value="Unassembled WGS sequence"/>
</dbReference>
<dbReference type="InterPro" id="IPR036249">
    <property type="entry name" value="Thioredoxin-like_sf"/>
</dbReference>
<dbReference type="InterPro" id="IPR012336">
    <property type="entry name" value="Thioredoxin-like_fold"/>
</dbReference>
<feature type="active site" description="Nucleophile" evidence="1">
    <location>
        <position position="10"/>
    </location>
</feature>
<dbReference type="OrthoDB" id="9800630at2"/>
<dbReference type="SUPFAM" id="SSF52833">
    <property type="entry name" value="Thioredoxin-like"/>
    <property type="match status" value="1"/>
</dbReference>
<keyword evidence="2" id="KW-1015">Disulfide bond</keyword>
<proteinExistence type="predicted"/>
<sequence length="76" mass="8129">MKFTIYGKGCSKCEKLTEYAQQAAEELGLAFELEKITDTNAIIDAGVLRTPALALNDEVVIEGSIASVAAIKKLLV</sequence>
<feature type="domain" description="Thioredoxin-like fold" evidence="3">
    <location>
        <begin position="1"/>
        <end position="75"/>
    </location>
</feature>
<dbReference type="PANTHER" id="PTHR36450">
    <property type="entry name" value="THIOREDOXIN"/>
    <property type="match status" value="1"/>
</dbReference>
<accession>A0A5A9W0S4</accession>
<evidence type="ECO:0000259" key="3">
    <source>
        <dbReference type="Pfam" id="PF13192"/>
    </source>
</evidence>
<dbReference type="AlphaFoldDB" id="A0A5A9W0S4"/>
<evidence type="ECO:0000256" key="2">
    <source>
        <dbReference type="PIRSR" id="PIRSR037031-51"/>
    </source>
</evidence>
<protein>
    <submittedName>
        <fullName evidence="4">Thioredoxin family protein</fullName>
    </submittedName>
</protein>
<dbReference type="InterPro" id="IPR005243">
    <property type="entry name" value="THIRX-like_proc"/>
</dbReference>
<evidence type="ECO:0000256" key="1">
    <source>
        <dbReference type="PIRSR" id="PIRSR037031-50"/>
    </source>
</evidence>
<dbReference type="RefSeq" id="WP_149391677.1">
    <property type="nucleotide sequence ID" value="NZ_SMRS01000009.1"/>
</dbReference>
<dbReference type="PANTHER" id="PTHR36450:SF1">
    <property type="entry name" value="THIOREDOXIN"/>
    <property type="match status" value="1"/>
</dbReference>
<dbReference type="Gene3D" id="3.40.30.10">
    <property type="entry name" value="Glutaredoxin"/>
    <property type="match status" value="1"/>
</dbReference>
<keyword evidence="5" id="KW-1185">Reference proteome</keyword>
<dbReference type="NCBIfam" id="TIGR00412">
    <property type="entry name" value="redox_disulf_2"/>
    <property type="match status" value="1"/>
</dbReference>
<evidence type="ECO:0000313" key="4">
    <source>
        <dbReference type="EMBL" id="KAA0873718.1"/>
    </source>
</evidence>